<organism evidence="2 3">
    <name type="scientific">Carboxydichorda subterranea</name>
    <dbReference type="NCBI Taxonomy" id="3109565"/>
    <lineage>
        <taxon>Bacteria</taxon>
        <taxon>Bacillati</taxon>
        <taxon>Bacillota</taxon>
        <taxon>Limnochordia</taxon>
        <taxon>Limnochordales</taxon>
        <taxon>Geochordaceae</taxon>
        <taxon>Carboxydichorda</taxon>
    </lineage>
</organism>
<keyword evidence="3" id="KW-1185">Reference proteome</keyword>
<dbReference type="SUPFAM" id="SSF82649">
    <property type="entry name" value="SufE/NifU"/>
    <property type="match status" value="1"/>
</dbReference>
<dbReference type="InterPro" id="IPR002871">
    <property type="entry name" value="NIF_FeS_clus_asmbl_NifU_N"/>
</dbReference>
<accession>A0ABZ1BWR9</accession>
<feature type="domain" description="NIF system FeS cluster assembly NifU N-terminal" evidence="1">
    <location>
        <begin position="28"/>
        <end position="147"/>
    </location>
</feature>
<dbReference type="RefSeq" id="WP_324716342.1">
    <property type="nucleotide sequence ID" value="NZ_CP141615.1"/>
</dbReference>
<protein>
    <submittedName>
        <fullName evidence="2">Iron-sulfur cluster assembly scaffold protein</fullName>
    </submittedName>
</protein>
<name>A0ABZ1BWR9_9FIRM</name>
<dbReference type="PANTHER" id="PTHR10093">
    <property type="entry name" value="IRON-SULFUR CLUSTER ASSEMBLY ENZYME NIFU HOMOLOG"/>
    <property type="match status" value="1"/>
</dbReference>
<dbReference type="CDD" id="cd06664">
    <property type="entry name" value="IscU_like"/>
    <property type="match status" value="1"/>
</dbReference>
<proteinExistence type="predicted"/>
<dbReference type="Pfam" id="PF01592">
    <property type="entry name" value="NifU_N"/>
    <property type="match status" value="1"/>
</dbReference>
<dbReference type="Proteomes" id="UP001332192">
    <property type="component" value="Chromosome"/>
</dbReference>
<evidence type="ECO:0000313" key="3">
    <source>
        <dbReference type="Proteomes" id="UP001332192"/>
    </source>
</evidence>
<dbReference type="EMBL" id="CP141615">
    <property type="protein sequence ID" value="WRP17070.1"/>
    <property type="molecule type" value="Genomic_DNA"/>
</dbReference>
<sequence>MSTVTPGEGCTAHRPPVAGKLDPETRLQVVTDHYQNPRHFGALPEATVVLPGGNPGCGDVVVIYLRAEGERLVDVKYEGQGCTVSQAAASLLLEHLHATGLDPDAVLAMDYRFMEELLGNDLVRARPRCATLALGTLKSAIQAWRRKLRAGTHQG</sequence>
<dbReference type="Gene3D" id="3.90.1010.10">
    <property type="match status" value="1"/>
</dbReference>
<evidence type="ECO:0000313" key="2">
    <source>
        <dbReference type="EMBL" id="WRP17070.1"/>
    </source>
</evidence>
<gene>
    <name evidence="2" type="ORF">U7230_13425</name>
</gene>
<evidence type="ECO:0000259" key="1">
    <source>
        <dbReference type="Pfam" id="PF01592"/>
    </source>
</evidence>
<reference evidence="2 3" key="1">
    <citation type="journal article" date="2024" name="Front. Microbiol.">
        <title>Novel thermophilic genera Geochorda gen. nov. and Carboxydochorda gen. nov. from the deep terrestrial subsurface reveal the ecophysiological diversity in the class Limnochordia.</title>
        <authorList>
            <person name="Karnachuk O.V."/>
            <person name="Lukina A.P."/>
            <person name="Avakyan M.R."/>
            <person name="Kadnikov V.V."/>
            <person name="Begmatov S."/>
            <person name="Beletsky A.V."/>
            <person name="Vlasova K.G."/>
            <person name="Novikov A.A."/>
            <person name="Shcherbakova V.A."/>
            <person name="Mardanov A.V."/>
            <person name="Ravin N.V."/>
        </authorList>
    </citation>
    <scope>NUCLEOTIDE SEQUENCE [LARGE SCALE GENOMIC DNA]</scope>
    <source>
        <strain evidence="2 3">L945</strain>
    </source>
</reference>